<keyword evidence="7 17" id="KW-0812">Transmembrane</keyword>
<feature type="domain" description="NADH:quinone oxidoreductase/Mrp antiporter transmembrane" evidence="18">
    <location>
        <begin position="16"/>
        <end position="289"/>
    </location>
</feature>
<evidence type="ECO:0000256" key="9">
    <source>
        <dbReference type="ARBA" id="ARBA00022967"/>
    </source>
</evidence>
<dbReference type="EC" id="7.1.1.2" evidence="3 17"/>
<evidence type="ECO:0000256" key="6">
    <source>
        <dbReference type="ARBA" id="ARBA00022660"/>
    </source>
</evidence>
<feature type="transmembrane region" description="Helical" evidence="17">
    <location>
        <begin position="107"/>
        <end position="128"/>
    </location>
</feature>
<keyword evidence="6 17" id="KW-0679">Respiratory chain</keyword>
<keyword evidence="13 17" id="KW-0830">Ubiquinone</keyword>
<geneLocation type="mitochondrion" evidence="19"/>
<feature type="transmembrane region" description="Helical" evidence="17">
    <location>
        <begin position="363"/>
        <end position="385"/>
    </location>
</feature>
<evidence type="ECO:0000256" key="17">
    <source>
        <dbReference type="RuleBase" id="RU003403"/>
    </source>
</evidence>
<feature type="transmembrane region" description="Helical" evidence="17">
    <location>
        <begin position="281"/>
        <end position="303"/>
    </location>
</feature>
<dbReference type="EMBL" id="MF138911">
    <property type="protein sequence ID" value="ATF29387.1"/>
    <property type="molecule type" value="Genomic_DNA"/>
</dbReference>
<gene>
    <name evidence="19" type="primary">nad2</name>
</gene>
<keyword evidence="12 17" id="KW-0520">NAD</keyword>
<evidence type="ECO:0000256" key="14">
    <source>
        <dbReference type="ARBA" id="ARBA00023128"/>
    </source>
</evidence>
<name>A0A291C519_9VEST</name>
<keyword evidence="15 17" id="KW-0472">Membrane</keyword>
<evidence type="ECO:0000313" key="19">
    <source>
        <dbReference type="EMBL" id="ATF29387.1"/>
    </source>
</evidence>
<evidence type="ECO:0000256" key="10">
    <source>
        <dbReference type="ARBA" id="ARBA00022982"/>
    </source>
</evidence>
<keyword evidence="5" id="KW-0813">Transport</keyword>
<feature type="transmembrane region" description="Helical" evidence="17">
    <location>
        <begin position="176"/>
        <end position="196"/>
    </location>
</feature>
<evidence type="ECO:0000256" key="5">
    <source>
        <dbReference type="ARBA" id="ARBA00022448"/>
    </source>
</evidence>
<keyword evidence="11 17" id="KW-1133">Transmembrane helix</keyword>
<evidence type="ECO:0000256" key="13">
    <source>
        <dbReference type="ARBA" id="ARBA00023075"/>
    </source>
</evidence>
<dbReference type="PANTHER" id="PTHR46552:SF1">
    <property type="entry name" value="NADH-UBIQUINONE OXIDOREDUCTASE CHAIN 2"/>
    <property type="match status" value="1"/>
</dbReference>
<keyword evidence="14 17" id="KW-0496">Mitochondrion</keyword>
<evidence type="ECO:0000256" key="16">
    <source>
        <dbReference type="ARBA" id="ARBA00049551"/>
    </source>
</evidence>
<evidence type="ECO:0000256" key="11">
    <source>
        <dbReference type="ARBA" id="ARBA00022989"/>
    </source>
</evidence>
<dbReference type="InterPro" id="IPR001750">
    <property type="entry name" value="ND/Mrp_TM"/>
</dbReference>
<comment type="similarity">
    <text evidence="2 17">Belongs to the complex I subunit 2 family.</text>
</comment>
<comment type="subcellular location">
    <subcellularLocation>
        <location evidence="1 17">Mitochondrion inner membrane</location>
        <topology evidence="1 17">Multi-pass membrane protein</topology>
    </subcellularLocation>
</comment>
<evidence type="ECO:0000256" key="7">
    <source>
        <dbReference type="ARBA" id="ARBA00022692"/>
    </source>
</evidence>
<dbReference type="GO" id="GO:0008137">
    <property type="term" value="F:NADH dehydrogenase (ubiquinone) activity"/>
    <property type="evidence" value="ECO:0007669"/>
    <property type="project" value="UniProtKB-EC"/>
</dbReference>
<proteinExistence type="inferred from homology"/>
<dbReference type="GO" id="GO:0005743">
    <property type="term" value="C:mitochondrial inner membrane"/>
    <property type="evidence" value="ECO:0007669"/>
    <property type="project" value="UniProtKB-SubCell"/>
</dbReference>
<evidence type="ECO:0000259" key="18">
    <source>
        <dbReference type="Pfam" id="PF00361"/>
    </source>
</evidence>
<protein>
    <recommendedName>
        <fullName evidence="4 17">NADH-ubiquinone oxidoreductase chain 2</fullName>
        <ecNumber evidence="3 17">7.1.1.2</ecNumber>
    </recommendedName>
</protein>
<feature type="transmembrane region" description="Helical" evidence="17">
    <location>
        <begin position="148"/>
        <end position="169"/>
    </location>
</feature>
<feature type="transmembrane region" description="Helical" evidence="17">
    <location>
        <begin position="242"/>
        <end position="261"/>
    </location>
</feature>
<comment type="catalytic activity">
    <reaction evidence="16 17">
        <text>a ubiquinone + NADH + 5 H(+)(in) = a ubiquinol + NAD(+) + 4 H(+)(out)</text>
        <dbReference type="Rhea" id="RHEA:29091"/>
        <dbReference type="Rhea" id="RHEA-COMP:9565"/>
        <dbReference type="Rhea" id="RHEA-COMP:9566"/>
        <dbReference type="ChEBI" id="CHEBI:15378"/>
        <dbReference type="ChEBI" id="CHEBI:16389"/>
        <dbReference type="ChEBI" id="CHEBI:17976"/>
        <dbReference type="ChEBI" id="CHEBI:57540"/>
        <dbReference type="ChEBI" id="CHEBI:57945"/>
        <dbReference type="EC" id="7.1.1.2"/>
    </reaction>
</comment>
<keyword evidence="9 17" id="KW-1278">Translocase</keyword>
<evidence type="ECO:0000256" key="12">
    <source>
        <dbReference type="ARBA" id="ARBA00023027"/>
    </source>
</evidence>
<evidence type="ECO:0000256" key="2">
    <source>
        <dbReference type="ARBA" id="ARBA00007012"/>
    </source>
</evidence>
<feature type="transmembrane region" description="Helical" evidence="17">
    <location>
        <begin position="83"/>
        <end position="100"/>
    </location>
</feature>
<organism evidence="19">
    <name type="scientific">Tectus pyramis</name>
    <dbReference type="NCBI Taxonomy" id="500102"/>
    <lineage>
        <taxon>Eukaryota</taxon>
        <taxon>Metazoa</taxon>
        <taxon>Spiralia</taxon>
        <taxon>Lophotrochozoa</taxon>
        <taxon>Mollusca</taxon>
        <taxon>Gastropoda</taxon>
        <taxon>Vetigastropoda</taxon>
        <taxon>Trochida</taxon>
        <taxon>Trochoidea</taxon>
        <taxon>Tegulidae</taxon>
        <taxon>Tectus</taxon>
    </lineage>
</organism>
<dbReference type="Pfam" id="PF00361">
    <property type="entry name" value="Proton_antipo_M"/>
    <property type="match status" value="1"/>
</dbReference>
<evidence type="ECO:0000256" key="8">
    <source>
        <dbReference type="ARBA" id="ARBA00022792"/>
    </source>
</evidence>
<accession>A0A291C519</accession>
<dbReference type="PRINTS" id="PR01436">
    <property type="entry name" value="NADHDHGNASE2"/>
</dbReference>
<dbReference type="InterPro" id="IPR003917">
    <property type="entry name" value="NADH_UbQ_OxRdtase_chain2"/>
</dbReference>
<sequence length="391" mass="43140">MFIFVLLFGTILSLSSLHWLMIWVGLEINLMGFIPILVYRGITQESESGMKYFIVQAVGSGMVMAGSLYSFKSALSWEILQDGGYLLGLSVLVAGLMMKLGSFPFHFWLPSVMAGMSWFGCLILTTWQKVAPMLLISALMHMWFIGSVWGKIMIIFASLGSLVGGVGGLNQTQLRALLAYSSIGHIGWMLFSSLINESVLKVYFLIYFIISVCVFMVLWWFEKSNYLQLSSLSVGSSKIFQVCLIFMLLSLGGMPPFLGFVGKWLAIWSCCELQVPFSVSFLLMGSLISLFYYLSLLFTVSFISAGNLICSNNLHGSFNLGLLSGSSNSDLVNSNILGSFSINSESGTITGSKKSIFRIGMMGVWLLNVIFLLNLIGGVFIFLSIPFSEFL</sequence>
<dbReference type="PANTHER" id="PTHR46552">
    <property type="entry name" value="NADH-UBIQUINONE OXIDOREDUCTASE CHAIN 2"/>
    <property type="match status" value="1"/>
</dbReference>
<keyword evidence="10 17" id="KW-0249">Electron transport</keyword>
<dbReference type="GO" id="GO:0006120">
    <property type="term" value="P:mitochondrial electron transport, NADH to ubiquinone"/>
    <property type="evidence" value="ECO:0007669"/>
    <property type="project" value="InterPro"/>
</dbReference>
<feature type="transmembrane region" description="Helical" evidence="17">
    <location>
        <begin position="202"/>
        <end position="221"/>
    </location>
</feature>
<reference evidence="19" key="1">
    <citation type="journal article" date="2017" name="Conserv Genet Resour">
        <title>The complete mitochondrial genome of an endangered reef gastropods Trochus pyramis.</title>
        <authorList>
            <person name="Zhao Z.-Y."/>
            <person name="Tu Z.-G."/>
            <person name="Cui J."/>
            <person name="Bai L.-R."/>
        </authorList>
    </citation>
    <scope>NUCLEOTIDE SEQUENCE</scope>
</reference>
<evidence type="ECO:0000256" key="4">
    <source>
        <dbReference type="ARBA" id="ARBA00021008"/>
    </source>
</evidence>
<dbReference type="InterPro" id="IPR050175">
    <property type="entry name" value="Complex_I_Subunit_2"/>
</dbReference>
<feature type="transmembrane region" description="Helical" evidence="17">
    <location>
        <begin position="20"/>
        <end position="40"/>
    </location>
</feature>
<feature type="transmembrane region" description="Helical" evidence="17">
    <location>
        <begin position="52"/>
        <end position="71"/>
    </location>
</feature>
<comment type="function">
    <text evidence="17">Core subunit of the mitochondrial membrane respiratory chain NADH dehydrogenase (Complex I) which catalyzes electron transfer from NADH through the respiratory chain, using ubiquinone as an electron acceptor. Essential for the catalytic activity and assembly of complex I.</text>
</comment>
<evidence type="ECO:0000256" key="1">
    <source>
        <dbReference type="ARBA" id="ARBA00004448"/>
    </source>
</evidence>
<dbReference type="AlphaFoldDB" id="A0A291C519"/>
<evidence type="ECO:0000256" key="15">
    <source>
        <dbReference type="ARBA" id="ARBA00023136"/>
    </source>
</evidence>
<keyword evidence="8 17" id="KW-0999">Mitochondrion inner membrane</keyword>
<evidence type="ECO:0000256" key="3">
    <source>
        <dbReference type="ARBA" id="ARBA00012944"/>
    </source>
</evidence>